<dbReference type="PANTHER" id="PTHR45869:SF7">
    <property type="entry name" value="C-REACTIVE PROTEIN"/>
    <property type="match status" value="1"/>
</dbReference>
<dbReference type="FunFam" id="2.60.120.200:FF:000070">
    <property type="entry name" value="Serum amyloid P-component"/>
    <property type="match status" value="1"/>
</dbReference>
<sequence length="213" mass="24351">MLGSSLANPEDLSGKMFTFPTETDWAHVRITTSKQSLEAATVCLRFFTDITRDFSLFSMATPSHQNGFLIFKKQQVDEFQVFVKNAMVTFNGQKYNTNTWQSVCCTWDSDTGLTQLWLNGSPSSRKFTSSALFNEPIIIVLGQEQDSHGGRFDDQQSFVGMMSDLQMWDYALDPDQIHSYNHHLNVTDGNVLTWGSLEFRKTDQVHIEEKEHE</sequence>
<dbReference type="EMBL" id="OZ035837">
    <property type="protein sequence ID" value="CAL1582695.1"/>
    <property type="molecule type" value="Genomic_DNA"/>
</dbReference>
<dbReference type="InterPro" id="IPR051005">
    <property type="entry name" value="Pentraxin_domain"/>
</dbReference>
<dbReference type="Gene3D" id="2.60.120.200">
    <property type="match status" value="1"/>
</dbReference>
<gene>
    <name evidence="11" type="ORF">KC01_LOCUS13254</name>
</gene>
<comment type="similarity">
    <text evidence="7 9">Belongs to the pentraxin family.</text>
</comment>
<dbReference type="PROSITE" id="PS51828">
    <property type="entry name" value="PTX_2"/>
    <property type="match status" value="1"/>
</dbReference>
<keyword evidence="2" id="KW-0964">Secreted</keyword>
<protein>
    <recommendedName>
        <fullName evidence="9">Pentraxin family member</fullName>
    </recommendedName>
</protein>
<evidence type="ECO:0000256" key="5">
    <source>
        <dbReference type="ARBA" id="ARBA00022837"/>
    </source>
</evidence>
<evidence type="ECO:0000313" key="12">
    <source>
        <dbReference type="Proteomes" id="UP001497482"/>
    </source>
</evidence>
<evidence type="ECO:0000256" key="2">
    <source>
        <dbReference type="ARBA" id="ARBA00022525"/>
    </source>
</evidence>
<proteinExistence type="inferred from homology"/>
<reference evidence="11 12" key="1">
    <citation type="submission" date="2024-04" db="EMBL/GenBank/DDBJ databases">
        <authorList>
            <person name="Waldvogel A.-M."/>
            <person name="Schoenle A."/>
        </authorList>
    </citation>
    <scope>NUCLEOTIDE SEQUENCE [LARGE SCALE GENOMIC DNA]</scope>
</reference>
<dbReference type="SMART" id="SM00159">
    <property type="entry name" value="PTX"/>
    <property type="match status" value="1"/>
</dbReference>
<feature type="domain" description="Pentraxin (PTX)" evidence="10">
    <location>
        <begin position="13"/>
        <end position="213"/>
    </location>
</feature>
<name>A0AAV2JYV8_KNICA</name>
<dbReference type="InterPro" id="IPR013320">
    <property type="entry name" value="ConA-like_dom_sf"/>
</dbReference>
<evidence type="ECO:0000256" key="3">
    <source>
        <dbReference type="ARBA" id="ARBA00022723"/>
    </source>
</evidence>
<evidence type="ECO:0000259" key="10">
    <source>
        <dbReference type="PROSITE" id="PS51828"/>
    </source>
</evidence>
<accession>A0AAV2JYV8</accession>
<evidence type="ECO:0000256" key="6">
    <source>
        <dbReference type="ARBA" id="ARBA00023157"/>
    </source>
</evidence>
<keyword evidence="3 9" id="KW-0479">Metal-binding</keyword>
<comment type="subunit">
    <text evidence="9">Homopentamer. Pentaxin (or pentraxin) have a discoid arrangement of 5 non-covalently bound subunits.</text>
</comment>
<dbReference type="SUPFAM" id="SSF49899">
    <property type="entry name" value="Concanavalin A-like lectins/glucanases"/>
    <property type="match status" value="1"/>
</dbReference>
<evidence type="ECO:0000256" key="9">
    <source>
        <dbReference type="RuleBase" id="RU362112"/>
    </source>
</evidence>
<keyword evidence="5 9" id="KW-0106">Calcium</keyword>
<dbReference type="Pfam" id="PF00354">
    <property type="entry name" value="Pentaxin"/>
    <property type="match status" value="1"/>
</dbReference>
<dbReference type="GO" id="GO:0005576">
    <property type="term" value="C:extracellular region"/>
    <property type="evidence" value="ECO:0007669"/>
    <property type="project" value="UniProtKB-SubCell"/>
</dbReference>
<dbReference type="Proteomes" id="UP001497482">
    <property type="component" value="Chromosome 15"/>
</dbReference>
<evidence type="ECO:0000256" key="1">
    <source>
        <dbReference type="ARBA" id="ARBA00004613"/>
    </source>
</evidence>
<evidence type="ECO:0000313" key="11">
    <source>
        <dbReference type="EMBL" id="CAL1582695.1"/>
    </source>
</evidence>
<dbReference type="PANTHER" id="PTHR45869">
    <property type="entry name" value="C-REACTIVE PROTEIN-RELATED"/>
    <property type="match status" value="1"/>
</dbReference>
<keyword evidence="4" id="KW-0732">Signal</keyword>
<comment type="subcellular location">
    <subcellularLocation>
        <location evidence="1 9">Secreted</location>
    </subcellularLocation>
</comment>
<dbReference type="PRINTS" id="PR00895">
    <property type="entry name" value="PENTAXIN"/>
</dbReference>
<keyword evidence="12" id="KW-1185">Reference proteome</keyword>
<organism evidence="11 12">
    <name type="scientific">Knipowitschia caucasica</name>
    <name type="common">Caucasian dwarf goby</name>
    <name type="synonym">Pomatoschistus caucasicus</name>
    <dbReference type="NCBI Taxonomy" id="637954"/>
    <lineage>
        <taxon>Eukaryota</taxon>
        <taxon>Metazoa</taxon>
        <taxon>Chordata</taxon>
        <taxon>Craniata</taxon>
        <taxon>Vertebrata</taxon>
        <taxon>Euteleostomi</taxon>
        <taxon>Actinopterygii</taxon>
        <taxon>Neopterygii</taxon>
        <taxon>Teleostei</taxon>
        <taxon>Neoteleostei</taxon>
        <taxon>Acanthomorphata</taxon>
        <taxon>Gobiaria</taxon>
        <taxon>Gobiiformes</taxon>
        <taxon>Gobioidei</taxon>
        <taxon>Gobiidae</taxon>
        <taxon>Gobiinae</taxon>
        <taxon>Knipowitschia</taxon>
    </lineage>
</organism>
<dbReference type="AlphaFoldDB" id="A0AAV2JYV8"/>
<evidence type="ECO:0000256" key="8">
    <source>
        <dbReference type="PROSITE-ProRule" id="PRU01172"/>
    </source>
</evidence>
<comment type="cofactor">
    <cofactor evidence="9">
        <name>Ca(2+)</name>
        <dbReference type="ChEBI" id="CHEBI:29108"/>
    </cofactor>
    <text evidence="9">Binds 2 calcium ions per subunit.</text>
</comment>
<keyword evidence="6" id="KW-1015">Disulfide bond</keyword>
<evidence type="ECO:0000256" key="4">
    <source>
        <dbReference type="ARBA" id="ARBA00022729"/>
    </source>
</evidence>
<comment type="caution">
    <text evidence="8">Lacks conserved residue(s) required for the propagation of feature annotation.</text>
</comment>
<dbReference type="InterPro" id="IPR001759">
    <property type="entry name" value="PTX_dom"/>
</dbReference>
<dbReference type="GO" id="GO:0046872">
    <property type="term" value="F:metal ion binding"/>
    <property type="evidence" value="ECO:0007669"/>
    <property type="project" value="UniProtKB-KW"/>
</dbReference>
<evidence type="ECO:0000256" key="7">
    <source>
        <dbReference type="ARBA" id="ARBA00038102"/>
    </source>
</evidence>